<dbReference type="RefSeq" id="WP_108779362.1">
    <property type="nucleotide sequence ID" value="NZ_CP029186.1"/>
</dbReference>
<dbReference type="Proteomes" id="UP000244929">
    <property type="component" value="Chromosome"/>
</dbReference>
<protein>
    <recommendedName>
        <fullName evidence="1">DUF7822 domain-containing protein</fullName>
    </recommendedName>
</protein>
<evidence type="ECO:0000313" key="3">
    <source>
        <dbReference type="Proteomes" id="UP000244929"/>
    </source>
</evidence>
<evidence type="ECO:0000259" key="1">
    <source>
        <dbReference type="Pfam" id="PF25135"/>
    </source>
</evidence>
<accession>A0A2S1R236</accession>
<evidence type="ECO:0000313" key="2">
    <source>
        <dbReference type="EMBL" id="AWH86639.1"/>
    </source>
</evidence>
<feature type="domain" description="DUF7822" evidence="1">
    <location>
        <begin position="11"/>
        <end position="123"/>
    </location>
</feature>
<reference evidence="2 3" key="1">
    <citation type="submission" date="2018-04" db="EMBL/GenBank/DDBJ databases">
        <title>Genome sequencing of Flavobacterium sp. HYN0059.</title>
        <authorList>
            <person name="Yi H."/>
            <person name="Baek C."/>
        </authorList>
    </citation>
    <scope>NUCLEOTIDE SEQUENCE [LARGE SCALE GENOMIC DNA]</scope>
    <source>
        <strain evidence="2 3">HYN0059</strain>
    </source>
</reference>
<dbReference type="InterPro" id="IPR056724">
    <property type="entry name" value="DUF7822"/>
</dbReference>
<dbReference type="KEGG" id="falb:HYN59_16670"/>
<organism evidence="2 3">
    <name type="scientific">Flavobacterium album</name>
    <dbReference type="NCBI Taxonomy" id="2175091"/>
    <lineage>
        <taxon>Bacteria</taxon>
        <taxon>Pseudomonadati</taxon>
        <taxon>Bacteroidota</taxon>
        <taxon>Flavobacteriia</taxon>
        <taxon>Flavobacteriales</taxon>
        <taxon>Flavobacteriaceae</taxon>
        <taxon>Flavobacterium</taxon>
    </lineage>
</organism>
<dbReference type="Pfam" id="PF25135">
    <property type="entry name" value="DUF7822"/>
    <property type="match status" value="1"/>
</dbReference>
<proteinExistence type="predicted"/>
<dbReference type="OrthoDB" id="1417812at2"/>
<sequence>MANRSYIYGLKNGRYTSIGEYPYFIPYAFKVLAGFDPEPIESALFDPKVGIKADFAKGKKALYFILDFLSATKQMADRDEFDAFVAETKAFLDPIDAEHIILENGEIYSLYTDDNGEYLSAEGLEAANVTECKTCFFRGEEIDVIRQYNIQPSQLFNLDNETLKDILASVIILKDEWKKRLAEGCWRDVLYFQFNYKDQQ</sequence>
<keyword evidence="3" id="KW-1185">Reference proteome</keyword>
<gene>
    <name evidence="2" type="ORF">HYN59_16670</name>
</gene>
<name>A0A2S1R236_9FLAO</name>
<dbReference type="EMBL" id="CP029186">
    <property type="protein sequence ID" value="AWH86639.1"/>
    <property type="molecule type" value="Genomic_DNA"/>
</dbReference>
<dbReference type="AlphaFoldDB" id="A0A2S1R236"/>